<keyword evidence="1" id="KW-1133">Transmembrane helix</keyword>
<accession>U7DA74</accession>
<keyword evidence="3" id="KW-0808">Transferase</keyword>
<keyword evidence="4" id="KW-1185">Reference proteome</keyword>
<dbReference type="Pfam" id="PF06580">
    <property type="entry name" value="His_kinase"/>
    <property type="match status" value="1"/>
</dbReference>
<sequence length="583" mass="65463">MSRSVILLILLGLCLGTVHGAVPTYSISPDTPTAIFLQEWHRTEHSPAEDTQSVLFSHSRHHPLELPGRDISLTTHISVPNHGDLTKDFLLSIPVLLHTYHIYWNGTPIGHGQYDSQENTSSASRHHRIPQYHIQEENTLTIDFSTAPFSSGGMVYPIRLGHTEEVLLHNRKDLALSFFLGGIFLTTAVFHLLLLSYRGRRRTNTLFGLYSLCCAGYVCIDAIIRFGSISATHVFPLLISLDFLWLGLILLLPLFLLSHFKASYRHITGTLLTVLSCTVLTMARLSYYNIIPLDWAPFWYSVNLLYGYLATLFAITIALGATLKKRRGSKTILSGLILFFIALIIGTSAQGVGNSWIIGVSVLNIFITIAIGKQLSQQLKNSYRSEIKSTRLELELLKRHIHPHFLLNSLHSIVAWIEEDPPTATRLITHLSRELRYLMAFAGQDLVVLSEEIKLCQSHLSVMNMRKEQSITLQCSGDYRETIKIPPLILHTLIENGLTHGFSEQEEGYFLLDCHRGEKDFTINLSNDGNSRGKTETSGTGSAYIKSRLQEAYGTEWSLSGGPVGGGWKWTICIRNIYAYRNC</sequence>
<organism evidence="3 4">
    <name type="scientific">Chitinivibrio alkaliphilus ACht1</name>
    <dbReference type="NCBI Taxonomy" id="1313304"/>
    <lineage>
        <taxon>Bacteria</taxon>
        <taxon>Pseudomonadati</taxon>
        <taxon>Fibrobacterota</taxon>
        <taxon>Chitinivibrionia</taxon>
        <taxon>Chitinivibrionales</taxon>
        <taxon>Chitinivibrionaceae</taxon>
        <taxon>Chitinivibrio</taxon>
    </lineage>
</organism>
<comment type="caution">
    <text evidence="3">The sequence shown here is derived from an EMBL/GenBank/DDBJ whole genome shotgun (WGS) entry which is preliminary data.</text>
</comment>
<proteinExistence type="predicted"/>
<dbReference type="STRING" id="1313304.CALK_1008"/>
<dbReference type="GO" id="GO:0000155">
    <property type="term" value="F:phosphorelay sensor kinase activity"/>
    <property type="evidence" value="ECO:0007669"/>
    <property type="project" value="InterPro"/>
</dbReference>
<dbReference type="Proteomes" id="UP000017148">
    <property type="component" value="Unassembled WGS sequence"/>
</dbReference>
<dbReference type="PANTHER" id="PTHR34220:SF7">
    <property type="entry name" value="SENSOR HISTIDINE KINASE YPDA"/>
    <property type="match status" value="1"/>
</dbReference>
<dbReference type="EMBL" id="ASJR01000007">
    <property type="protein sequence ID" value="ERP32027.1"/>
    <property type="molecule type" value="Genomic_DNA"/>
</dbReference>
<feature type="transmembrane region" description="Helical" evidence="1">
    <location>
        <begin position="355"/>
        <end position="372"/>
    </location>
</feature>
<reference evidence="3 4" key="1">
    <citation type="journal article" date="2013" name="Environ. Microbiol.">
        <title>Genome analysis of Chitinivibrio alkaliphilus gen. nov., sp. nov., a novel extremely haloalkaliphilic anaerobic chitinolytic bacterium from the candidate phylum Termite Group 3.</title>
        <authorList>
            <person name="Sorokin D.Y."/>
            <person name="Gumerov V.M."/>
            <person name="Rakitin A.L."/>
            <person name="Beletsky A.V."/>
            <person name="Damste J.S."/>
            <person name="Muyzer G."/>
            <person name="Mardanov A.V."/>
            <person name="Ravin N.V."/>
        </authorList>
    </citation>
    <scope>NUCLEOTIDE SEQUENCE [LARGE SCALE GENOMIC DNA]</scope>
    <source>
        <strain evidence="3 4">ACht1</strain>
    </source>
</reference>
<keyword evidence="1" id="KW-0812">Transmembrane</keyword>
<dbReference type="AlphaFoldDB" id="U7DA74"/>
<gene>
    <name evidence="3" type="ORF">CALK_1008</name>
</gene>
<dbReference type="eggNOG" id="COG2972">
    <property type="taxonomic scope" value="Bacteria"/>
</dbReference>
<feature type="transmembrane region" description="Helical" evidence="1">
    <location>
        <begin position="207"/>
        <end position="228"/>
    </location>
</feature>
<feature type="transmembrane region" description="Helical" evidence="1">
    <location>
        <begin position="269"/>
        <end position="291"/>
    </location>
</feature>
<protein>
    <submittedName>
        <fullName evidence="3">Histidine kinase family</fullName>
    </submittedName>
</protein>
<keyword evidence="3" id="KW-0418">Kinase</keyword>
<name>U7DA74_9BACT</name>
<feature type="domain" description="Signal transduction histidine kinase internal region" evidence="2">
    <location>
        <begin position="393"/>
        <end position="469"/>
    </location>
</feature>
<dbReference type="GO" id="GO:0016020">
    <property type="term" value="C:membrane"/>
    <property type="evidence" value="ECO:0007669"/>
    <property type="project" value="InterPro"/>
</dbReference>
<dbReference type="PANTHER" id="PTHR34220">
    <property type="entry name" value="SENSOR HISTIDINE KINASE YPDA"/>
    <property type="match status" value="1"/>
</dbReference>
<feature type="transmembrane region" description="Helical" evidence="1">
    <location>
        <begin position="234"/>
        <end position="257"/>
    </location>
</feature>
<feature type="transmembrane region" description="Helical" evidence="1">
    <location>
        <begin position="174"/>
        <end position="195"/>
    </location>
</feature>
<evidence type="ECO:0000313" key="3">
    <source>
        <dbReference type="EMBL" id="ERP32027.1"/>
    </source>
</evidence>
<dbReference type="OrthoDB" id="625140at2"/>
<evidence type="ECO:0000256" key="1">
    <source>
        <dbReference type="SAM" id="Phobius"/>
    </source>
</evidence>
<dbReference type="InterPro" id="IPR010559">
    <property type="entry name" value="Sig_transdc_His_kin_internal"/>
</dbReference>
<feature type="transmembrane region" description="Helical" evidence="1">
    <location>
        <begin position="297"/>
        <end position="319"/>
    </location>
</feature>
<evidence type="ECO:0000259" key="2">
    <source>
        <dbReference type="Pfam" id="PF06580"/>
    </source>
</evidence>
<evidence type="ECO:0000313" key="4">
    <source>
        <dbReference type="Proteomes" id="UP000017148"/>
    </source>
</evidence>
<dbReference type="RefSeq" id="WP_022636502.1">
    <property type="nucleotide sequence ID" value="NZ_ASJR01000007.1"/>
</dbReference>
<dbReference type="InterPro" id="IPR050640">
    <property type="entry name" value="Bact_2-comp_sensor_kinase"/>
</dbReference>
<feature type="transmembrane region" description="Helical" evidence="1">
    <location>
        <begin position="331"/>
        <end position="349"/>
    </location>
</feature>
<keyword evidence="1" id="KW-0472">Membrane</keyword>